<name>A0AAD5DBP5_AMBAR</name>
<keyword evidence="2" id="KW-1185">Reference proteome</keyword>
<reference evidence="1" key="1">
    <citation type="submission" date="2022-06" db="EMBL/GenBank/DDBJ databases">
        <title>Uncovering the hologenomic basis of an extraordinary plant invasion.</title>
        <authorList>
            <person name="Bieker V.C."/>
            <person name="Martin M.D."/>
            <person name="Gilbert T."/>
            <person name="Hodgins K."/>
            <person name="Battlay P."/>
            <person name="Petersen B."/>
            <person name="Wilson J."/>
        </authorList>
    </citation>
    <scope>NUCLEOTIDE SEQUENCE</scope>
    <source>
        <strain evidence="1">AA19_3_7</strain>
        <tissue evidence="1">Leaf</tissue>
    </source>
</reference>
<evidence type="ECO:0000313" key="2">
    <source>
        <dbReference type="Proteomes" id="UP001206925"/>
    </source>
</evidence>
<feature type="non-terminal residue" evidence="1">
    <location>
        <position position="1"/>
    </location>
</feature>
<gene>
    <name evidence="1" type="ORF">M8C21_022767</name>
</gene>
<dbReference type="Proteomes" id="UP001206925">
    <property type="component" value="Unassembled WGS sequence"/>
</dbReference>
<protein>
    <submittedName>
        <fullName evidence="1">Uncharacterized protein</fullName>
    </submittedName>
</protein>
<comment type="caution">
    <text evidence="1">The sequence shown here is derived from an EMBL/GenBank/DDBJ whole genome shotgun (WGS) entry which is preliminary data.</text>
</comment>
<dbReference type="AlphaFoldDB" id="A0AAD5DBP5"/>
<dbReference type="EMBL" id="JAMZMK010000015">
    <property type="protein sequence ID" value="KAI7758243.1"/>
    <property type="molecule type" value="Genomic_DNA"/>
</dbReference>
<proteinExistence type="predicted"/>
<organism evidence="1 2">
    <name type="scientific">Ambrosia artemisiifolia</name>
    <name type="common">Common ragweed</name>
    <dbReference type="NCBI Taxonomy" id="4212"/>
    <lineage>
        <taxon>Eukaryota</taxon>
        <taxon>Viridiplantae</taxon>
        <taxon>Streptophyta</taxon>
        <taxon>Embryophyta</taxon>
        <taxon>Tracheophyta</taxon>
        <taxon>Spermatophyta</taxon>
        <taxon>Magnoliopsida</taxon>
        <taxon>eudicotyledons</taxon>
        <taxon>Gunneridae</taxon>
        <taxon>Pentapetalae</taxon>
        <taxon>asterids</taxon>
        <taxon>campanulids</taxon>
        <taxon>Asterales</taxon>
        <taxon>Asteraceae</taxon>
        <taxon>Asteroideae</taxon>
        <taxon>Heliantheae alliance</taxon>
        <taxon>Heliantheae</taxon>
        <taxon>Ambrosia</taxon>
    </lineage>
</organism>
<accession>A0AAD5DBP5</accession>
<evidence type="ECO:0000313" key="1">
    <source>
        <dbReference type="EMBL" id="KAI7758243.1"/>
    </source>
</evidence>
<sequence length="47" mass="5297">MMTHCCCCSWYYENNMVVICIRVFSSAALGNALNCPKSTISKQSIKF</sequence>